<evidence type="ECO:0000313" key="2">
    <source>
        <dbReference type="Proteomes" id="UP000789525"/>
    </source>
</evidence>
<proteinExistence type="predicted"/>
<feature type="non-terminal residue" evidence="1">
    <location>
        <position position="1"/>
    </location>
</feature>
<dbReference type="Proteomes" id="UP000789525">
    <property type="component" value="Unassembled WGS sequence"/>
</dbReference>
<dbReference type="EMBL" id="CAJVPT010005667">
    <property type="protein sequence ID" value="CAG8522565.1"/>
    <property type="molecule type" value="Genomic_DNA"/>
</dbReference>
<organism evidence="1 2">
    <name type="scientific">Acaulospora colombiana</name>
    <dbReference type="NCBI Taxonomy" id="27376"/>
    <lineage>
        <taxon>Eukaryota</taxon>
        <taxon>Fungi</taxon>
        <taxon>Fungi incertae sedis</taxon>
        <taxon>Mucoromycota</taxon>
        <taxon>Glomeromycotina</taxon>
        <taxon>Glomeromycetes</taxon>
        <taxon>Diversisporales</taxon>
        <taxon>Acaulosporaceae</taxon>
        <taxon>Acaulospora</taxon>
    </lineage>
</organism>
<accession>A0ACA9LET3</accession>
<reference evidence="1" key="1">
    <citation type="submission" date="2021-06" db="EMBL/GenBank/DDBJ databases">
        <authorList>
            <person name="Kallberg Y."/>
            <person name="Tangrot J."/>
            <person name="Rosling A."/>
        </authorList>
    </citation>
    <scope>NUCLEOTIDE SEQUENCE</scope>
    <source>
        <strain evidence="1">CL356</strain>
    </source>
</reference>
<keyword evidence="2" id="KW-1185">Reference proteome</keyword>
<gene>
    <name evidence="1" type="ORF">ACOLOM_LOCUS3722</name>
</gene>
<evidence type="ECO:0000313" key="1">
    <source>
        <dbReference type="EMBL" id="CAG8522565.1"/>
    </source>
</evidence>
<protein>
    <submittedName>
        <fullName evidence="1">9096_t:CDS:1</fullName>
    </submittedName>
</protein>
<sequence length="128" mass="14078">FSLLSLCLNATPLGRGTHAKGKVTVNLEKQLGGTVTFEQFNETSFASYGQFEKGFTENNPSNYFILLEGFQIEDFVRAGIVIHAPSTEPFFCGFFGYVSKIIGKKYAILHNDGEKIKTIASGIVKRSS</sequence>
<comment type="caution">
    <text evidence="1">The sequence shown here is derived from an EMBL/GenBank/DDBJ whole genome shotgun (WGS) entry which is preliminary data.</text>
</comment>
<name>A0ACA9LET3_9GLOM</name>